<dbReference type="GO" id="GO:0008767">
    <property type="term" value="F:UDP-galactopyranose mutase activity"/>
    <property type="evidence" value="ECO:0007669"/>
    <property type="project" value="TreeGrafter"/>
</dbReference>
<dbReference type="EMBL" id="PDPS01000030">
    <property type="protein sequence ID" value="PID56843.1"/>
    <property type="molecule type" value="Genomic_DNA"/>
</dbReference>
<sequence length="435" mass="49508">MKRIAILGAGLSGLSAAYHLRNGYDLFEQGSKVGGLCRTMERKGFLFDYTGHLLHLRQDTSQELINRLLPGSFREHSRKAKIYVRQRWIEYPFQAHIHALPAELVKECILGFITSMPSQSGTGTSLPQSFEHWVLQNFGAGVAKYFMFPYNRKLWQRPLSDLSADWVSWSIPRPSLEEFLNGALGIRNREFGYNANFFYPERGGIQQLPDAFAAALPQHRVHLEHKAVSLDLKQRRLIFEGNESCRFDALISSLPLPCLLDLIQDLPVAVSQARKQLRYISVYDINIGVKRPGVNDAHWIYFPEDVFPFYRVGFPVNFSQHVAPDGCSSMYVEVSTLPEKHLQEQTLLDDVFQGLQRCGILREDDDILVTDVQRIECAYVIHDHQRSSALEVILPFLSEQNIHSIGRYGAWEYNSMEGAILAGKHTAEQIDGILS</sequence>
<dbReference type="Proteomes" id="UP000229740">
    <property type="component" value="Unassembled WGS sequence"/>
</dbReference>
<dbReference type="SUPFAM" id="SSF51905">
    <property type="entry name" value="FAD/NAD(P)-binding domain"/>
    <property type="match status" value="1"/>
</dbReference>
<dbReference type="AlphaFoldDB" id="A0A2G6E435"/>
<feature type="domain" description="Amine oxidase" evidence="1">
    <location>
        <begin position="11"/>
        <end position="430"/>
    </location>
</feature>
<dbReference type="GO" id="GO:0050660">
    <property type="term" value="F:flavin adenine dinucleotide binding"/>
    <property type="evidence" value="ECO:0007669"/>
    <property type="project" value="TreeGrafter"/>
</dbReference>
<dbReference type="GO" id="GO:0005829">
    <property type="term" value="C:cytosol"/>
    <property type="evidence" value="ECO:0007669"/>
    <property type="project" value="TreeGrafter"/>
</dbReference>
<dbReference type="InterPro" id="IPR002937">
    <property type="entry name" value="Amino_oxidase"/>
</dbReference>
<proteinExistence type="predicted"/>
<organism evidence="2 3">
    <name type="scientific">candidate division KSB3 bacterium</name>
    <dbReference type="NCBI Taxonomy" id="2044937"/>
    <lineage>
        <taxon>Bacteria</taxon>
        <taxon>candidate division KSB3</taxon>
    </lineage>
</organism>
<dbReference type="GO" id="GO:0016491">
    <property type="term" value="F:oxidoreductase activity"/>
    <property type="evidence" value="ECO:0007669"/>
    <property type="project" value="InterPro"/>
</dbReference>
<evidence type="ECO:0000259" key="1">
    <source>
        <dbReference type="Pfam" id="PF01593"/>
    </source>
</evidence>
<comment type="caution">
    <text evidence="2">The sequence shown here is derived from an EMBL/GenBank/DDBJ whole genome shotgun (WGS) entry which is preliminary data.</text>
</comment>
<dbReference type="InterPro" id="IPR036188">
    <property type="entry name" value="FAD/NAD-bd_sf"/>
</dbReference>
<name>A0A2G6E435_9BACT</name>
<evidence type="ECO:0000313" key="2">
    <source>
        <dbReference type="EMBL" id="PID56843.1"/>
    </source>
</evidence>
<dbReference type="PANTHER" id="PTHR21197">
    <property type="entry name" value="UDP-GALACTOPYRANOSE MUTASE"/>
    <property type="match status" value="1"/>
</dbReference>
<reference evidence="2 3" key="1">
    <citation type="submission" date="2017-10" db="EMBL/GenBank/DDBJ databases">
        <title>Novel microbial diversity and functional potential in the marine mammal oral microbiome.</title>
        <authorList>
            <person name="Dudek N.K."/>
            <person name="Sun C.L."/>
            <person name="Burstein D."/>
            <person name="Kantor R.S."/>
            <person name="Aliaga Goltsman D.S."/>
            <person name="Bik E.M."/>
            <person name="Thomas B.C."/>
            <person name="Banfield J.F."/>
            <person name="Relman D.A."/>
        </authorList>
    </citation>
    <scope>NUCLEOTIDE SEQUENCE [LARGE SCALE GENOMIC DNA]</scope>
    <source>
        <strain evidence="2">DOLZORAL124_49_17</strain>
    </source>
</reference>
<evidence type="ECO:0000313" key="3">
    <source>
        <dbReference type="Proteomes" id="UP000229740"/>
    </source>
</evidence>
<dbReference type="Pfam" id="PF01593">
    <property type="entry name" value="Amino_oxidase"/>
    <property type="match status" value="1"/>
</dbReference>
<protein>
    <submittedName>
        <fullName evidence="2">Protoporphyrinogen oxidase</fullName>
    </submittedName>
</protein>
<dbReference type="PANTHER" id="PTHR21197:SF0">
    <property type="entry name" value="UDP-GALACTOPYRANOSE MUTASE"/>
    <property type="match status" value="1"/>
</dbReference>
<accession>A0A2G6E435</accession>
<dbReference type="Gene3D" id="3.50.50.60">
    <property type="entry name" value="FAD/NAD(P)-binding domain"/>
    <property type="match status" value="1"/>
</dbReference>
<gene>
    <name evidence="2" type="ORF">CSB45_09240</name>
</gene>